<dbReference type="Proteomes" id="UP001479436">
    <property type="component" value="Unassembled WGS sequence"/>
</dbReference>
<evidence type="ECO:0000313" key="2">
    <source>
        <dbReference type="Proteomes" id="UP001479436"/>
    </source>
</evidence>
<evidence type="ECO:0000313" key="1">
    <source>
        <dbReference type="EMBL" id="KAK9766256.1"/>
    </source>
</evidence>
<comment type="caution">
    <text evidence="1">The sequence shown here is derived from an EMBL/GenBank/DDBJ whole genome shotgun (WGS) entry which is preliminary data.</text>
</comment>
<sequence length="92" mass="10186">MLAVTQRAPITQFPFASSTPHLTVAVKTSNPKPLDVVSIDHLPTLLLREASEAFCHDLLPSIFTEAPNFAHMFLGPSLTHSTRLFIYILTKL</sequence>
<name>A0ABR2WXR7_9FUNG</name>
<protein>
    <submittedName>
        <fullName evidence="1">Saccharopine dehydrogenase</fullName>
    </submittedName>
</protein>
<organism evidence="1 2">
    <name type="scientific">Basidiobolus ranarum</name>
    <dbReference type="NCBI Taxonomy" id="34480"/>
    <lineage>
        <taxon>Eukaryota</taxon>
        <taxon>Fungi</taxon>
        <taxon>Fungi incertae sedis</taxon>
        <taxon>Zoopagomycota</taxon>
        <taxon>Entomophthoromycotina</taxon>
        <taxon>Basidiobolomycetes</taxon>
        <taxon>Basidiobolales</taxon>
        <taxon>Basidiobolaceae</taxon>
        <taxon>Basidiobolus</taxon>
    </lineage>
</organism>
<keyword evidence="2" id="KW-1185">Reference proteome</keyword>
<dbReference type="EMBL" id="JASJQH010000173">
    <property type="protein sequence ID" value="KAK9766256.1"/>
    <property type="molecule type" value="Genomic_DNA"/>
</dbReference>
<proteinExistence type="predicted"/>
<reference evidence="1 2" key="1">
    <citation type="submission" date="2023-04" db="EMBL/GenBank/DDBJ databases">
        <title>Genome of Basidiobolus ranarum AG-B5.</title>
        <authorList>
            <person name="Stajich J.E."/>
            <person name="Carter-House D."/>
            <person name="Gryganskyi A."/>
        </authorList>
    </citation>
    <scope>NUCLEOTIDE SEQUENCE [LARGE SCALE GENOMIC DNA]</scope>
    <source>
        <strain evidence="1 2">AG-B5</strain>
    </source>
</reference>
<gene>
    <name evidence="1" type="primary">LYS1_1</name>
    <name evidence="1" type="ORF">K7432_004799</name>
</gene>
<accession>A0ABR2WXR7</accession>